<dbReference type="STRING" id="1351755.CCH01_10470"/>
<name>A0A1U6J808_9CLOT</name>
<reference evidence="4" key="1">
    <citation type="submission" date="2017-03" db="EMBL/GenBank/DDBJ databases">
        <authorList>
            <person name="Falquet L."/>
            <person name="Falquet L."/>
        </authorList>
    </citation>
    <scope>NUCLEOTIDE SEQUENCE [LARGE SCALE GENOMIC DNA]</scope>
</reference>
<dbReference type="Proteomes" id="UP000190476">
    <property type="component" value="Chromosome I"/>
</dbReference>
<dbReference type="RefSeq" id="WP_079481272.1">
    <property type="nucleotide sequence ID" value="NZ_CBML010000006.1"/>
</dbReference>
<feature type="domain" description="NodB homology" evidence="2">
    <location>
        <begin position="136"/>
        <end position="337"/>
    </location>
</feature>
<dbReference type="SUPFAM" id="SSF88713">
    <property type="entry name" value="Glycoside hydrolase/deacetylase"/>
    <property type="match status" value="1"/>
</dbReference>
<keyword evidence="1" id="KW-1133">Transmembrane helix</keyword>
<keyword evidence="1" id="KW-0472">Membrane</keyword>
<gene>
    <name evidence="3" type="ORF">CCH01_10470</name>
</gene>
<dbReference type="InterPro" id="IPR002509">
    <property type="entry name" value="NODB_dom"/>
</dbReference>
<dbReference type="InterPro" id="IPR011330">
    <property type="entry name" value="Glyco_hydro/deAcase_b/a-brl"/>
</dbReference>
<accession>A0A1U6J808</accession>
<dbReference type="OrthoDB" id="258610at2"/>
<organism evidence="3 4">
    <name type="scientific">Clostridium chauvoei JF4335</name>
    <dbReference type="NCBI Taxonomy" id="1351755"/>
    <lineage>
        <taxon>Bacteria</taxon>
        <taxon>Bacillati</taxon>
        <taxon>Bacillota</taxon>
        <taxon>Clostridia</taxon>
        <taxon>Eubacteriales</taxon>
        <taxon>Clostridiaceae</taxon>
        <taxon>Clostridium</taxon>
    </lineage>
</organism>
<evidence type="ECO:0000313" key="3">
    <source>
        <dbReference type="EMBL" id="SLK16404.1"/>
    </source>
</evidence>
<dbReference type="Pfam" id="PF01522">
    <property type="entry name" value="Polysacc_deac_1"/>
    <property type="match status" value="1"/>
</dbReference>
<dbReference type="Gene3D" id="3.20.20.370">
    <property type="entry name" value="Glycoside hydrolase/deacetylase"/>
    <property type="match status" value="1"/>
</dbReference>
<dbReference type="GO" id="GO:0016810">
    <property type="term" value="F:hydrolase activity, acting on carbon-nitrogen (but not peptide) bonds"/>
    <property type="evidence" value="ECO:0007669"/>
    <property type="project" value="InterPro"/>
</dbReference>
<dbReference type="InterPro" id="IPR050248">
    <property type="entry name" value="Polysacc_deacetylase_ArnD"/>
</dbReference>
<dbReference type="CDD" id="cd10944">
    <property type="entry name" value="CE4_SmPgdA_like"/>
    <property type="match status" value="1"/>
</dbReference>
<feature type="transmembrane region" description="Helical" evidence="1">
    <location>
        <begin position="43"/>
        <end position="61"/>
    </location>
</feature>
<evidence type="ECO:0000259" key="2">
    <source>
        <dbReference type="PROSITE" id="PS51677"/>
    </source>
</evidence>
<keyword evidence="1" id="KW-0812">Transmembrane</keyword>
<dbReference type="PROSITE" id="PS51677">
    <property type="entry name" value="NODB"/>
    <property type="match status" value="1"/>
</dbReference>
<dbReference type="EMBL" id="LT799839">
    <property type="protein sequence ID" value="SLK16404.1"/>
    <property type="molecule type" value="Genomic_DNA"/>
</dbReference>
<dbReference type="GeneID" id="66301389"/>
<evidence type="ECO:0000313" key="4">
    <source>
        <dbReference type="Proteomes" id="UP000190476"/>
    </source>
</evidence>
<dbReference type="PANTHER" id="PTHR10587:SF125">
    <property type="entry name" value="POLYSACCHARIDE DEACETYLASE YHEN-RELATED"/>
    <property type="match status" value="1"/>
</dbReference>
<sequence length="340" mass="39723">MNNIERKSYNRKYKEKIKKCKTKHSNINKLKKQRKIRKLRNKIIFKLVMISLFTIMLIVIINNIGNYRNEKNNIVTTNFNDKKDTEFKQKEKKEIKKTHPREIMPNSNVTYEGMTYAMDASEVQSMIYGTYPGLKKYVFLTFDDGPSPNTEKVLDILKENNVKATFFVVGNRIEESAKAQETLKRIIKEGNAIANHTYTHNFSKLYPQNSINIDYFMEEVNKTNELIKKILGENFNTKVLRMPGGYISRKYYKDASLKAFDDRLNLEGIFSIDWNTLNGDAEGKDYTVEEMVNKVKEGSKDVNQSIVLMHDAYGKEKTVEALPEIINYFKSQGYQFRTIK</sequence>
<proteinExistence type="predicted"/>
<dbReference type="PANTHER" id="PTHR10587">
    <property type="entry name" value="GLYCOSYL TRANSFERASE-RELATED"/>
    <property type="match status" value="1"/>
</dbReference>
<keyword evidence="4" id="KW-1185">Reference proteome</keyword>
<evidence type="ECO:0000256" key="1">
    <source>
        <dbReference type="SAM" id="Phobius"/>
    </source>
</evidence>
<dbReference type="AlphaFoldDB" id="A0A1U6J808"/>
<protein>
    <submittedName>
        <fullName evidence="3">Putative Polysaccharide deacetylase family protein</fullName>
    </submittedName>
</protein>
<dbReference type="GO" id="GO:0005975">
    <property type="term" value="P:carbohydrate metabolic process"/>
    <property type="evidence" value="ECO:0007669"/>
    <property type="project" value="InterPro"/>
</dbReference>